<dbReference type="AlphaFoldDB" id="A0A382Q333"/>
<dbReference type="EMBL" id="UINC01110978">
    <property type="protein sequence ID" value="SVC78852.1"/>
    <property type="molecule type" value="Genomic_DNA"/>
</dbReference>
<gene>
    <name evidence="1" type="ORF">METZ01_LOCUS331706</name>
</gene>
<protein>
    <submittedName>
        <fullName evidence="1">Uncharacterized protein</fullName>
    </submittedName>
</protein>
<proteinExistence type="predicted"/>
<name>A0A382Q333_9ZZZZ</name>
<accession>A0A382Q333</accession>
<evidence type="ECO:0000313" key="1">
    <source>
        <dbReference type="EMBL" id="SVC78852.1"/>
    </source>
</evidence>
<feature type="non-terminal residue" evidence="1">
    <location>
        <position position="52"/>
    </location>
</feature>
<reference evidence="1" key="1">
    <citation type="submission" date="2018-05" db="EMBL/GenBank/DDBJ databases">
        <authorList>
            <person name="Lanie J.A."/>
            <person name="Ng W.-L."/>
            <person name="Kazmierczak K.M."/>
            <person name="Andrzejewski T.M."/>
            <person name="Davidsen T.M."/>
            <person name="Wayne K.J."/>
            <person name="Tettelin H."/>
            <person name="Glass J.I."/>
            <person name="Rusch D."/>
            <person name="Podicherti R."/>
            <person name="Tsui H.-C.T."/>
            <person name="Winkler M.E."/>
        </authorList>
    </citation>
    <scope>NUCLEOTIDE SEQUENCE</scope>
</reference>
<sequence length="52" mass="5785">MIVGLVFGVMSVVILNNYSQSPIQNAYDCPDIHEIKLEVRKVLQCCSTNEDG</sequence>
<organism evidence="1">
    <name type="scientific">marine metagenome</name>
    <dbReference type="NCBI Taxonomy" id="408172"/>
    <lineage>
        <taxon>unclassified sequences</taxon>
        <taxon>metagenomes</taxon>
        <taxon>ecological metagenomes</taxon>
    </lineage>
</organism>